<protein>
    <recommendedName>
        <fullName evidence="6">Cytochrome c domain-containing protein</fullName>
    </recommendedName>
</protein>
<dbReference type="InterPro" id="IPR009056">
    <property type="entry name" value="Cyt_c-like_dom"/>
</dbReference>
<feature type="domain" description="Cytochrome c" evidence="6">
    <location>
        <begin position="678"/>
        <end position="795"/>
    </location>
</feature>
<name>A0A4Y9LQY7_9BRAD</name>
<reference evidence="7 8" key="1">
    <citation type="submission" date="2019-03" db="EMBL/GenBank/DDBJ databases">
        <title>Bradyrhizobium diversity isolated from nodules of Chamaecrista fasciculata.</title>
        <authorList>
            <person name="Klepa M.S."/>
            <person name="Urquiaga M.O."/>
            <person name="Hungria M."/>
            <person name="Delamuta J.R."/>
        </authorList>
    </citation>
    <scope>NUCLEOTIDE SEQUENCE [LARGE SCALE GENOMIC DNA]</scope>
    <source>
        <strain evidence="7 8">CNPSo 3448</strain>
    </source>
</reference>
<proteinExistence type="predicted"/>
<keyword evidence="2 4" id="KW-0479">Metal-binding</keyword>
<dbReference type="InterPro" id="IPR010538">
    <property type="entry name" value="DHOR"/>
</dbReference>
<dbReference type="Gene3D" id="1.10.760.10">
    <property type="entry name" value="Cytochrome c-like domain"/>
    <property type="match status" value="1"/>
</dbReference>
<organism evidence="7 8">
    <name type="scientific">Bradyrhizobium niftali</name>
    <dbReference type="NCBI Taxonomy" id="2560055"/>
    <lineage>
        <taxon>Bacteria</taxon>
        <taxon>Pseudomonadati</taxon>
        <taxon>Pseudomonadota</taxon>
        <taxon>Alphaproteobacteria</taxon>
        <taxon>Hyphomicrobiales</taxon>
        <taxon>Nitrobacteraceae</taxon>
        <taxon>Bradyrhizobium</taxon>
    </lineage>
</organism>
<evidence type="ECO:0000256" key="1">
    <source>
        <dbReference type="ARBA" id="ARBA00022617"/>
    </source>
</evidence>
<dbReference type="InterPro" id="IPR036909">
    <property type="entry name" value="Cyt_c-like_dom_sf"/>
</dbReference>
<evidence type="ECO:0000313" key="8">
    <source>
        <dbReference type="Proteomes" id="UP000297966"/>
    </source>
</evidence>
<dbReference type="OrthoDB" id="8036097at2"/>
<dbReference type="PROSITE" id="PS51007">
    <property type="entry name" value="CYTC"/>
    <property type="match status" value="2"/>
</dbReference>
<dbReference type="RefSeq" id="WP_135176436.1">
    <property type="nucleotide sequence ID" value="NZ_SPQT01000015.1"/>
</dbReference>
<keyword evidence="5" id="KW-0732">Signal</keyword>
<dbReference type="GO" id="GO:0046872">
    <property type="term" value="F:metal ion binding"/>
    <property type="evidence" value="ECO:0007669"/>
    <property type="project" value="UniProtKB-KW"/>
</dbReference>
<dbReference type="PANTHER" id="PTHR30600">
    <property type="entry name" value="CYTOCHROME C PEROXIDASE-RELATED"/>
    <property type="match status" value="1"/>
</dbReference>
<dbReference type="GO" id="GO:0009055">
    <property type="term" value="F:electron transfer activity"/>
    <property type="evidence" value="ECO:0007669"/>
    <property type="project" value="InterPro"/>
</dbReference>
<evidence type="ECO:0000256" key="5">
    <source>
        <dbReference type="SAM" id="SignalP"/>
    </source>
</evidence>
<feature type="signal peptide" evidence="5">
    <location>
        <begin position="1"/>
        <end position="22"/>
    </location>
</feature>
<evidence type="ECO:0000256" key="2">
    <source>
        <dbReference type="ARBA" id="ARBA00022723"/>
    </source>
</evidence>
<dbReference type="EMBL" id="SPQT01000015">
    <property type="protein sequence ID" value="TFV45369.1"/>
    <property type="molecule type" value="Genomic_DNA"/>
</dbReference>
<dbReference type="AlphaFoldDB" id="A0A4Y9LQY7"/>
<gene>
    <name evidence="7" type="ORF">E4K65_25330</name>
</gene>
<feature type="domain" description="Cytochrome c" evidence="6">
    <location>
        <begin position="457"/>
        <end position="665"/>
    </location>
</feature>
<accession>A0A4Y9LQY7</accession>
<evidence type="ECO:0000256" key="4">
    <source>
        <dbReference type="PROSITE-ProRule" id="PRU00433"/>
    </source>
</evidence>
<evidence type="ECO:0000313" key="7">
    <source>
        <dbReference type="EMBL" id="TFV45369.1"/>
    </source>
</evidence>
<dbReference type="Pfam" id="PF06537">
    <property type="entry name" value="DHOR"/>
    <property type="match status" value="1"/>
</dbReference>
<feature type="chain" id="PRO_5021443526" description="Cytochrome c domain-containing protein" evidence="5">
    <location>
        <begin position="23"/>
        <end position="795"/>
    </location>
</feature>
<dbReference type="Proteomes" id="UP000297966">
    <property type="component" value="Unassembled WGS sequence"/>
</dbReference>
<dbReference type="GO" id="GO:0020037">
    <property type="term" value="F:heme binding"/>
    <property type="evidence" value="ECO:0007669"/>
    <property type="project" value="InterPro"/>
</dbReference>
<evidence type="ECO:0000256" key="3">
    <source>
        <dbReference type="ARBA" id="ARBA00023004"/>
    </source>
</evidence>
<keyword evidence="1 4" id="KW-0349">Heme</keyword>
<evidence type="ECO:0000259" key="6">
    <source>
        <dbReference type="PROSITE" id="PS51007"/>
    </source>
</evidence>
<dbReference type="PANTHER" id="PTHR30600:SF4">
    <property type="entry name" value="CYTOCHROME C DOMAIN-CONTAINING PROTEIN"/>
    <property type="match status" value="1"/>
</dbReference>
<dbReference type="InterPro" id="IPR051395">
    <property type="entry name" value="Cytochrome_c_Peroxidase/MauG"/>
</dbReference>
<keyword evidence="8" id="KW-1185">Reference proteome</keyword>
<sequence>MFDRVLALVCFFSLLLSIPARAQEHVDGLSARIIAVGIPGASAVAPVGTFHKGGPIHDKPEFAAFTQPGQVLDPKRILVTSHSNFGAPLARLEAAEGAVLSLDPNGPTLIIPKQFAANGEQAHALEGRIQLFTAQSPKFLNSIHSPGAASATFPSVSNPIGISINNGFGRLWFSNTPYGAQQIGAESIVDPTGEPLNNAPSKLLGGVFAGSLTNRAEQVIPGALNSGAVASALLGMSPDGSKRAVFAVLAADGSVVQTHTEFALDGLAPPATITPIAVPAPAVAVTTMRTRAGMIFNWVPDRVLYITDASRNAVVALTLTSDEKVFRIRDNRTFTPPELNVPVDLAPVVSEIANPGFASNTTLAGNSDMYVLNRGNGTIVRMRQDGTVVAARKVTLESGEEFGPGQLNGIAVSPDAQRIWVTVSGAIPSYPDDPGVLLELPAFGSDRASLADPAKLTSSELGATLFRKEFSPLDGLGPLYNARSCLACHQSPAPGGMGRNGLALVSRVGRIDEGPTEFRDVVPVARSASVAWLGVPCRLARGPPASANVISLRNASPLYGLGSIEEITDEVIIANANLQRRPKGRPNWVKDSHGQERVGRYGWKADVARLEEFVALAFRNEMGITSPLAPRDTAYDDNSCGKAGPGLDDDGSIIRAVTAYLLALPAQSPDPSKGSDAISVEQGQNLFSSIGCAMCHTPALASRGGDVALYSDLLLHDMGPSFNDGIIQGAATGAEWRTTPLRGFRLRARFLHDGRAETPVDAILAHDGDGAAAARSFRQLPEAHRKALLAFMSTL</sequence>
<dbReference type="GO" id="GO:0004130">
    <property type="term" value="F:cytochrome-c peroxidase activity"/>
    <property type="evidence" value="ECO:0007669"/>
    <property type="project" value="TreeGrafter"/>
</dbReference>
<comment type="caution">
    <text evidence="7">The sequence shown here is derived from an EMBL/GenBank/DDBJ whole genome shotgun (WGS) entry which is preliminary data.</text>
</comment>
<dbReference type="SUPFAM" id="SSF63829">
    <property type="entry name" value="Calcium-dependent phosphotriesterase"/>
    <property type="match status" value="1"/>
</dbReference>
<dbReference type="SUPFAM" id="SSF46626">
    <property type="entry name" value="Cytochrome c"/>
    <property type="match status" value="1"/>
</dbReference>
<keyword evidence="3 4" id="KW-0408">Iron</keyword>